<dbReference type="RefSeq" id="WP_271918589.1">
    <property type="nucleotide sequence ID" value="NZ_JAQNDO010000001.1"/>
</dbReference>
<comment type="caution">
    <text evidence="2">The sequence shown here is derived from an EMBL/GenBank/DDBJ whole genome shotgun (WGS) entry which is preliminary data.</text>
</comment>
<dbReference type="Gene3D" id="1.10.30.50">
    <property type="match status" value="1"/>
</dbReference>
<organism evidence="2 3">
    <name type="scientific">Polyangium mundeleinium</name>
    <dbReference type="NCBI Taxonomy" id="2995306"/>
    <lineage>
        <taxon>Bacteria</taxon>
        <taxon>Pseudomonadati</taxon>
        <taxon>Myxococcota</taxon>
        <taxon>Polyangia</taxon>
        <taxon>Polyangiales</taxon>
        <taxon>Polyangiaceae</taxon>
        <taxon>Polyangium</taxon>
    </lineage>
</organism>
<evidence type="ECO:0000313" key="3">
    <source>
        <dbReference type="Proteomes" id="UP001221411"/>
    </source>
</evidence>
<dbReference type="Proteomes" id="UP001221411">
    <property type="component" value="Unassembled WGS sequence"/>
</dbReference>
<protein>
    <submittedName>
        <fullName evidence="2">HNH endonuclease domain-containing protein</fullName>
    </submittedName>
</protein>
<reference evidence="2 3" key="1">
    <citation type="submission" date="2022-11" db="EMBL/GenBank/DDBJ databases">
        <title>Minimal conservation of predation-associated metabolite biosynthetic gene clusters underscores biosynthetic potential of Myxococcota including descriptions for ten novel species: Archangium lansinium sp. nov., Myxococcus landrumus sp. nov., Nannocystis bai.</title>
        <authorList>
            <person name="Ahearne A."/>
            <person name="Stevens C."/>
            <person name="Dowd S."/>
        </authorList>
    </citation>
    <scope>NUCLEOTIDE SEQUENCE [LARGE SCALE GENOMIC DNA]</scope>
    <source>
        <strain evidence="2 3">RJM3</strain>
    </source>
</reference>
<evidence type="ECO:0000259" key="1">
    <source>
        <dbReference type="SMART" id="SM00507"/>
    </source>
</evidence>
<keyword evidence="2" id="KW-0255">Endonuclease</keyword>
<proteinExistence type="predicted"/>
<evidence type="ECO:0000313" key="2">
    <source>
        <dbReference type="EMBL" id="MDC0743232.1"/>
    </source>
</evidence>
<dbReference type="GO" id="GO:0004519">
    <property type="term" value="F:endonuclease activity"/>
    <property type="evidence" value="ECO:0007669"/>
    <property type="project" value="UniProtKB-KW"/>
</dbReference>
<dbReference type="SMART" id="SM00507">
    <property type="entry name" value="HNHc"/>
    <property type="match status" value="1"/>
</dbReference>
<dbReference type="Pfam" id="PF13395">
    <property type="entry name" value="HNH_4"/>
    <property type="match status" value="1"/>
</dbReference>
<dbReference type="CDD" id="cd00085">
    <property type="entry name" value="HNHc"/>
    <property type="match status" value="1"/>
</dbReference>
<name>A0ABT5EQP9_9BACT</name>
<keyword evidence="2" id="KW-0378">Hydrolase</keyword>
<keyword evidence="2" id="KW-0540">Nuclease</keyword>
<accession>A0ABT5EQP9</accession>
<feature type="domain" description="HNH nuclease" evidence="1">
    <location>
        <begin position="115"/>
        <end position="167"/>
    </location>
</feature>
<keyword evidence="3" id="KW-1185">Reference proteome</keyword>
<sequence length="249" mass="28606">MRWISEPSEERPRVWQSLLAKVKRTIKEQPLRKLQTIGGRQLEFLYANEMVGDDKIELKAGVAFCFRRYHELIQDLVRGAWVRFVRGLRENQPLLGQTVDLDEFMFGSERADLSAARPVLFDFQEGRCFYCEGALQSRVEVDHFVPWSFYPVDLGHNFVLAHASCNAAKKDRLAAYKHLHRWCDRNVEQGTELGAAFDEVGVLHDLQASWRVTSWAYGQAAAAGVHVWTMGAKSVPLDRRWLGLQGMRL</sequence>
<dbReference type="InterPro" id="IPR003615">
    <property type="entry name" value="HNH_nuc"/>
</dbReference>
<gene>
    <name evidence="2" type="ORF">POL67_17915</name>
</gene>
<dbReference type="EMBL" id="JAQNDO010000001">
    <property type="protein sequence ID" value="MDC0743232.1"/>
    <property type="molecule type" value="Genomic_DNA"/>
</dbReference>